<evidence type="ECO:0000313" key="2">
    <source>
        <dbReference type="EMBL" id="GAA2381601.1"/>
    </source>
</evidence>
<organism evidence="2 3">
    <name type="scientific">Dactylosporangium salmoneum</name>
    <dbReference type="NCBI Taxonomy" id="53361"/>
    <lineage>
        <taxon>Bacteria</taxon>
        <taxon>Bacillati</taxon>
        <taxon>Actinomycetota</taxon>
        <taxon>Actinomycetes</taxon>
        <taxon>Micromonosporales</taxon>
        <taxon>Micromonosporaceae</taxon>
        <taxon>Dactylosporangium</taxon>
    </lineage>
</organism>
<evidence type="ECO:0008006" key="4">
    <source>
        <dbReference type="Google" id="ProtNLM"/>
    </source>
</evidence>
<gene>
    <name evidence="2" type="ORF">GCM10010170_089430</name>
</gene>
<feature type="transmembrane region" description="Helical" evidence="1">
    <location>
        <begin position="14"/>
        <end position="34"/>
    </location>
</feature>
<reference evidence="2 3" key="1">
    <citation type="journal article" date="2019" name="Int. J. Syst. Evol. Microbiol.">
        <title>The Global Catalogue of Microorganisms (GCM) 10K type strain sequencing project: providing services to taxonomists for standard genome sequencing and annotation.</title>
        <authorList>
            <consortium name="The Broad Institute Genomics Platform"/>
            <consortium name="The Broad Institute Genome Sequencing Center for Infectious Disease"/>
            <person name="Wu L."/>
            <person name="Ma J."/>
        </authorList>
    </citation>
    <scope>NUCLEOTIDE SEQUENCE [LARGE SCALE GENOMIC DNA]</scope>
    <source>
        <strain evidence="2 3">JCM 3272</strain>
    </source>
</reference>
<dbReference type="Proteomes" id="UP001501444">
    <property type="component" value="Unassembled WGS sequence"/>
</dbReference>
<keyword evidence="1" id="KW-0812">Transmembrane</keyword>
<evidence type="ECO:0000313" key="3">
    <source>
        <dbReference type="Proteomes" id="UP001501444"/>
    </source>
</evidence>
<keyword evidence="1" id="KW-0472">Membrane</keyword>
<proteinExistence type="predicted"/>
<keyword evidence="1" id="KW-1133">Transmembrane helix</keyword>
<protein>
    <recommendedName>
        <fullName evidence="4">ABC transporter permease</fullName>
    </recommendedName>
</protein>
<accession>A0ABN3HIZ7</accession>
<comment type="caution">
    <text evidence="2">The sequence shown here is derived from an EMBL/GenBank/DDBJ whole genome shotgun (WGS) entry which is preliminary data.</text>
</comment>
<dbReference type="EMBL" id="BAAARV010000088">
    <property type="protein sequence ID" value="GAA2381601.1"/>
    <property type="molecule type" value="Genomic_DNA"/>
</dbReference>
<keyword evidence="3" id="KW-1185">Reference proteome</keyword>
<sequence length="51" mass="5112">MLLFRPLTLLPEGAVQALWLALTCAAVAGIAAAVGRGLAASRSFTGLDASV</sequence>
<name>A0ABN3HIZ7_9ACTN</name>
<evidence type="ECO:0000256" key="1">
    <source>
        <dbReference type="SAM" id="Phobius"/>
    </source>
</evidence>